<dbReference type="InterPro" id="IPR007349">
    <property type="entry name" value="DUF418"/>
</dbReference>
<feature type="domain" description="DUF418" evidence="2">
    <location>
        <begin position="259"/>
        <end position="363"/>
    </location>
</feature>
<evidence type="ECO:0000256" key="1">
    <source>
        <dbReference type="SAM" id="Phobius"/>
    </source>
</evidence>
<feature type="transmembrane region" description="Helical" evidence="1">
    <location>
        <begin position="135"/>
        <end position="156"/>
    </location>
</feature>
<feature type="domain" description="Heparan-alpha-glucosaminide N-acetyltransferase catalytic" evidence="3">
    <location>
        <begin position="9"/>
        <end position="207"/>
    </location>
</feature>
<dbReference type="InterPro" id="IPR012429">
    <property type="entry name" value="HGSNAT_cat"/>
</dbReference>
<evidence type="ECO:0000259" key="2">
    <source>
        <dbReference type="Pfam" id="PF04235"/>
    </source>
</evidence>
<dbReference type="AlphaFoldDB" id="A0A1E4R5P9"/>
<feature type="transmembrane region" description="Helical" evidence="1">
    <location>
        <begin position="188"/>
        <end position="207"/>
    </location>
</feature>
<dbReference type="RefSeq" id="WP_069480844.1">
    <property type="nucleotide sequence ID" value="NZ_KV766182.1"/>
</dbReference>
<evidence type="ECO:0000259" key="3">
    <source>
        <dbReference type="Pfam" id="PF07786"/>
    </source>
</evidence>
<evidence type="ECO:0000313" key="5">
    <source>
        <dbReference type="Proteomes" id="UP000094784"/>
    </source>
</evidence>
<dbReference type="Pfam" id="PF07786">
    <property type="entry name" value="HGSNAT_cat"/>
    <property type="match status" value="1"/>
</dbReference>
<keyword evidence="1" id="KW-0472">Membrane</keyword>
<dbReference type="Pfam" id="PF04235">
    <property type="entry name" value="DUF418"/>
    <property type="match status" value="1"/>
</dbReference>
<dbReference type="Proteomes" id="UP000094784">
    <property type="component" value="Unassembled WGS sequence"/>
</dbReference>
<feature type="transmembrane region" description="Helical" evidence="1">
    <location>
        <begin position="293"/>
        <end position="316"/>
    </location>
</feature>
<feature type="transmembrane region" description="Helical" evidence="1">
    <location>
        <begin position="89"/>
        <end position="106"/>
    </location>
</feature>
<dbReference type="OrthoDB" id="9807744at2"/>
<accession>A0A1E4R5P9</accession>
<dbReference type="PANTHER" id="PTHR30590:SF3">
    <property type="entry name" value="HYPOTHETICAL MEMBRANE SPANNING PROTEIN"/>
    <property type="match status" value="1"/>
</dbReference>
<name>A0A1E4R5P9_9BACI</name>
<gene>
    <name evidence="4" type="ORF">BG258_07735</name>
</gene>
<feature type="transmembrane region" description="Helical" evidence="1">
    <location>
        <begin position="328"/>
        <end position="348"/>
    </location>
</feature>
<keyword evidence="1" id="KW-1133">Transmembrane helix</keyword>
<evidence type="ECO:0008006" key="6">
    <source>
        <dbReference type="Google" id="ProtNLM"/>
    </source>
</evidence>
<proteinExistence type="predicted"/>
<comment type="caution">
    <text evidence="4">The sequence shown here is derived from an EMBL/GenBank/DDBJ whole genome shotgun (WGS) entry which is preliminary data.</text>
</comment>
<protein>
    <recommendedName>
        <fullName evidence="6">Heparan-alpha-glucosaminide N-acetyltransferase catalytic domain-containing protein</fullName>
    </recommendedName>
</protein>
<dbReference type="PANTHER" id="PTHR30590">
    <property type="entry name" value="INNER MEMBRANE PROTEIN"/>
    <property type="match status" value="1"/>
</dbReference>
<evidence type="ECO:0000313" key="4">
    <source>
        <dbReference type="EMBL" id="ODV55800.1"/>
    </source>
</evidence>
<feature type="transmembrane region" description="Helical" evidence="1">
    <location>
        <begin position="12"/>
        <end position="32"/>
    </location>
</feature>
<keyword evidence="1" id="KW-0812">Transmembrane</keyword>
<sequence>MTKRNDDLRMEGLDFARALAMLGMFIVNFGVITGSTTNGSTWLIALQNMFEGRASAVFVMLAGIGTALMTRHARETKDPMLLRENRLTLWKRSFLLFVIGIVLYAVGWTGDILHYYGVYMFVAACLIAQSKKRMMFIIGVILILSQWLQIQFNYLAGWHPTYVLLEYLDFWTPAGFIRNLMFNGYHPLFPWVCFFLMGMLIGTLDLTNRSLRKNLLVMGLLLVIMTETFSTIFIKMTTIHLLDVESALYLFDTGPIPPNMMYVLSNSASAIVLIVGSIYLVETCKNKLIEALILTGQMSLTHYVGHVFIGIGILIVCQKLENQTLAFSMLYACCYFLGCVFVSVWWRAKHRRGPLEFMMRKWSS</sequence>
<dbReference type="InterPro" id="IPR052529">
    <property type="entry name" value="Bact_Transport_Assoc"/>
</dbReference>
<feature type="transmembrane region" description="Helical" evidence="1">
    <location>
        <begin position="52"/>
        <end position="69"/>
    </location>
</feature>
<feature type="transmembrane region" description="Helical" evidence="1">
    <location>
        <begin position="112"/>
        <end position="128"/>
    </location>
</feature>
<feature type="transmembrane region" description="Helical" evidence="1">
    <location>
        <begin position="219"/>
        <end position="242"/>
    </location>
</feature>
<reference evidence="4 5" key="1">
    <citation type="submission" date="2016-09" db="EMBL/GenBank/DDBJ databases">
        <title>Draft genome sequence of the soil isolate, Lysinibacillus fusiformis M5, a potential hypoxanthine producer.</title>
        <authorList>
            <person name="Gallegos-Monterrosa R."/>
            <person name="Maroti G."/>
            <person name="Balint B."/>
            <person name="Kovacs A.T."/>
        </authorList>
    </citation>
    <scope>NUCLEOTIDE SEQUENCE [LARGE SCALE GENOMIC DNA]</scope>
    <source>
        <strain evidence="4 5">M5</strain>
    </source>
</reference>
<dbReference type="EMBL" id="MECQ01000001">
    <property type="protein sequence ID" value="ODV55800.1"/>
    <property type="molecule type" value="Genomic_DNA"/>
</dbReference>
<feature type="transmembrane region" description="Helical" evidence="1">
    <location>
        <begin position="262"/>
        <end position="281"/>
    </location>
</feature>
<organism evidence="4 5">
    <name type="scientific">Lysinibacillus fusiformis</name>
    <dbReference type="NCBI Taxonomy" id="28031"/>
    <lineage>
        <taxon>Bacteria</taxon>
        <taxon>Bacillati</taxon>
        <taxon>Bacillota</taxon>
        <taxon>Bacilli</taxon>
        <taxon>Bacillales</taxon>
        <taxon>Bacillaceae</taxon>
        <taxon>Lysinibacillus</taxon>
    </lineage>
</organism>